<sequence length="357" mass="41891">MNQKQKKFSQINLPYIEEIKSKSQKLDLLHNTINNMIVSSDRFLKTDTKLKKPIQQKSIYSYVKKRNLQPLLDQSIQHNSSTDKLLLNMNSQKLKTQFHSTISNDRMPIASRLITSPLLKTLANDEHSIFSISTMNFSIDLEQISVKDKFQYDSQRDSQIQEFPYRKDRITRSITSSVSTSKNSHDEPSLAFDTLIIGKLYILNDIYPSIETEHMNGIPLAFLGAEKLLRTRIDWSKVQYPLSSNHIEIIIDLLIVRPSFIREIPKVTTFNLYRPLIKTVSGHLFFDHGENKAGIHQCGRKPINRKFVIRDLASIHQREFHIINYNAKYEQRFINLYENLFQIYNYQTKYQHSEKHI</sequence>
<protein>
    <submittedName>
        <fullName evidence="2">Uncharacterized protein</fullName>
    </submittedName>
</protein>
<evidence type="ECO:0000313" key="1">
    <source>
        <dbReference type="EMBL" id="CAF0872264.1"/>
    </source>
</evidence>
<dbReference type="EMBL" id="CAJNOT010000162">
    <property type="protein sequence ID" value="CAF0872264.1"/>
    <property type="molecule type" value="Genomic_DNA"/>
</dbReference>
<gene>
    <name evidence="2" type="ORF">JBS370_LOCUS3978</name>
    <name evidence="1" type="ORF">ZHD862_LOCUS5940</name>
</gene>
<accession>A0A818NGD9</accession>
<dbReference type="Proteomes" id="UP000663836">
    <property type="component" value="Unassembled WGS sequence"/>
</dbReference>
<comment type="caution">
    <text evidence="2">The sequence shown here is derived from an EMBL/GenBank/DDBJ whole genome shotgun (WGS) entry which is preliminary data.</text>
</comment>
<dbReference type="EMBL" id="CAJOBD010000178">
    <property type="protein sequence ID" value="CAF3604783.1"/>
    <property type="molecule type" value="Genomic_DNA"/>
</dbReference>
<proteinExistence type="predicted"/>
<evidence type="ECO:0000313" key="2">
    <source>
        <dbReference type="EMBL" id="CAF3604783.1"/>
    </source>
</evidence>
<dbReference type="AlphaFoldDB" id="A0A818NGD9"/>
<dbReference type="Proteomes" id="UP000663864">
    <property type="component" value="Unassembled WGS sequence"/>
</dbReference>
<evidence type="ECO:0000313" key="3">
    <source>
        <dbReference type="Proteomes" id="UP000663836"/>
    </source>
</evidence>
<organism evidence="2 3">
    <name type="scientific">Rotaria sordida</name>
    <dbReference type="NCBI Taxonomy" id="392033"/>
    <lineage>
        <taxon>Eukaryota</taxon>
        <taxon>Metazoa</taxon>
        <taxon>Spiralia</taxon>
        <taxon>Gnathifera</taxon>
        <taxon>Rotifera</taxon>
        <taxon>Eurotatoria</taxon>
        <taxon>Bdelloidea</taxon>
        <taxon>Philodinida</taxon>
        <taxon>Philodinidae</taxon>
        <taxon>Rotaria</taxon>
    </lineage>
</organism>
<reference evidence="2" key="1">
    <citation type="submission" date="2021-02" db="EMBL/GenBank/DDBJ databases">
        <authorList>
            <person name="Nowell W R."/>
        </authorList>
    </citation>
    <scope>NUCLEOTIDE SEQUENCE</scope>
</reference>
<name>A0A818NGD9_9BILA</name>